<accession>A0ABD6FH23</accession>
<gene>
    <name evidence="3" type="ORF">DIU77_013870</name>
</gene>
<keyword evidence="1" id="KW-0547">Nucleotide-binding</keyword>
<dbReference type="EMBL" id="QGUI02000196">
    <property type="protein sequence ID" value="MFO7193325.1"/>
    <property type="molecule type" value="Genomic_DNA"/>
</dbReference>
<feature type="non-terminal residue" evidence="3">
    <location>
        <position position="1"/>
    </location>
</feature>
<dbReference type="AlphaFoldDB" id="A0ABD6FH23"/>
<name>A0ABD6FH23_9PSEU</name>
<organism evidence="3 4">
    <name type="scientific">Thermocrispum agreste</name>
    <dbReference type="NCBI Taxonomy" id="37925"/>
    <lineage>
        <taxon>Bacteria</taxon>
        <taxon>Bacillati</taxon>
        <taxon>Actinomycetota</taxon>
        <taxon>Actinomycetes</taxon>
        <taxon>Pseudonocardiales</taxon>
        <taxon>Pseudonocardiaceae</taxon>
        <taxon>Thermocrispum</taxon>
    </lineage>
</organism>
<dbReference type="PROSITE" id="PS50901">
    <property type="entry name" value="FTSK"/>
    <property type="match status" value="1"/>
</dbReference>
<keyword evidence="1" id="KW-0067">ATP-binding</keyword>
<feature type="binding site" evidence="1">
    <location>
        <begin position="60"/>
        <end position="67"/>
    </location>
    <ligand>
        <name>ATP</name>
        <dbReference type="ChEBI" id="CHEBI:30616"/>
    </ligand>
</feature>
<dbReference type="InterPro" id="IPR002543">
    <property type="entry name" value="FtsK_dom"/>
</dbReference>
<evidence type="ECO:0000259" key="2">
    <source>
        <dbReference type="PROSITE" id="PS50901"/>
    </source>
</evidence>
<comment type="caution">
    <text evidence="3">The sequence shown here is derived from an EMBL/GenBank/DDBJ whole genome shotgun (WGS) entry which is preliminary data.</text>
</comment>
<dbReference type="Gene3D" id="3.40.50.300">
    <property type="entry name" value="P-loop containing nucleotide triphosphate hydrolases"/>
    <property type="match status" value="1"/>
</dbReference>
<dbReference type="GO" id="GO:0005524">
    <property type="term" value="F:ATP binding"/>
    <property type="evidence" value="ECO:0007669"/>
    <property type="project" value="UniProtKB-UniRule"/>
</dbReference>
<feature type="domain" description="FtsK" evidence="2">
    <location>
        <begin position="43"/>
        <end position="227"/>
    </location>
</feature>
<evidence type="ECO:0000313" key="4">
    <source>
        <dbReference type="Proteomes" id="UP000249324"/>
    </source>
</evidence>
<proteinExistence type="predicted"/>
<reference evidence="3 4" key="1">
    <citation type="journal article" date="2021" name="BMC Genomics">
        <title>Genome-resolved metagenome and metatranscriptome analyses of thermophilic composting reveal key bacterial players and their metabolic interactions.</title>
        <authorList>
            <person name="Braga L.P.P."/>
            <person name="Pereira R.V."/>
            <person name="Martins L.F."/>
            <person name="Moura L.M.S."/>
            <person name="Sanchez F.B."/>
            <person name="Patane J.S.L."/>
            <person name="da Silva A.M."/>
            <person name="Setubal J.C."/>
        </authorList>
    </citation>
    <scope>NUCLEOTIDE SEQUENCE [LARGE SCALE GENOMIC DNA]</scope>
    <source>
        <strain evidence="3">ZC4RG45</strain>
    </source>
</reference>
<evidence type="ECO:0000256" key="1">
    <source>
        <dbReference type="PROSITE-ProRule" id="PRU00289"/>
    </source>
</evidence>
<sequence length="261" mass="28117">RADRAPAVRMLPTVLPTVLPAEQLPPPTMPGPRIPLGLGELDLQPVWHDFGTKPHLTIVGDSGSGKTAALRLIIRSIVAACSPEQAQILLVDPRRGLIDVVPEAYRRGVAVSAPAAEDQVAELTGELRRRVPGSDISPARLRKRDWWSGPEMFVVVDDYDLLLGHASGPFGAMIELIPQASDIGFHMVMARAAAGSSRTTMEPVTRRLQESNTPELALSMPPNEMPLLNGQRGKQLPPGRAVLVTRRGGVGLQIGWTEEPA</sequence>
<dbReference type="SUPFAM" id="SSF52540">
    <property type="entry name" value="P-loop containing nucleoside triphosphate hydrolases"/>
    <property type="match status" value="1"/>
</dbReference>
<dbReference type="Proteomes" id="UP000249324">
    <property type="component" value="Unassembled WGS sequence"/>
</dbReference>
<protein>
    <submittedName>
        <fullName evidence="3">FtsK/SpoIIIE domain-containing protein</fullName>
    </submittedName>
</protein>
<dbReference type="InterPro" id="IPR027417">
    <property type="entry name" value="P-loop_NTPase"/>
</dbReference>
<dbReference type="Pfam" id="PF01580">
    <property type="entry name" value="FtsK_SpoIIIE"/>
    <property type="match status" value="1"/>
</dbReference>
<evidence type="ECO:0000313" key="3">
    <source>
        <dbReference type="EMBL" id="MFO7193325.1"/>
    </source>
</evidence>